<reference evidence="1 2" key="1">
    <citation type="submission" date="2016-10" db="EMBL/GenBank/DDBJ databases">
        <authorList>
            <person name="de Groot N.N."/>
        </authorList>
    </citation>
    <scope>NUCLEOTIDE SEQUENCE [LARGE SCALE GENOMIC DNA]</scope>
    <source>
        <strain evidence="1 2">DSM 17890</strain>
    </source>
</reference>
<dbReference type="RefSeq" id="WP_092680316.1">
    <property type="nucleotide sequence ID" value="NZ_FNMZ01000002.1"/>
</dbReference>
<accession>A0A1H2VD01</accession>
<evidence type="ECO:0008006" key="3">
    <source>
        <dbReference type="Google" id="ProtNLM"/>
    </source>
</evidence>
<dbReference type="Proteomes" id="UP000199118">
    <property type="component" value="Unassembled WGS sequence"/>
</dbReference>
<gene>
    <name evidence="1" type="ORF">SAMN05444336_10229</name>
</gene>
<dbReference type="EMBL" id="FNMZ01000002">
    <property type="protein sequence ID" value="SDW66193.1"/>
    <property type="molecule type" value="Genomic_DNA"/>
</dbReference>
<evidence type="ECO:0000313" key="1">
    <source>
        <dbReference type="EMBL" id="SDW66193.1"/>
    </source>
</evidence>
<name>A0A1H2VD01_9RHOB</name>
<proteinExistence type="predicted"/>
<dbReference type="AlphaFoldDB" id="A0A1H2VD01"/>
<protein>
    <recommendedName>
        <fullName evidence="3">Antibiotic biosynthesis monooxygenase</fullName>
    </recommendedName>
</protein>
<organism evidence="1 2">
    <name type="scientific">Albimonas donghaensis</name>
    <dbReference type="NCBI Taxonomy" id="356660"/>
    <lineage>
        <taxon>Bacteria</taxon>
        <taxon>Pseudomonadati</taxon>
        <taxon>Pseudomonadota</taxon>
        <taxon>Alphaproteobacteria</taxon>
        <taxon>Rhodobacterales</taxon>
        <taxon>Paracoccaceae</taxon>
        <taxon>Albimonas</taxon>
    </lineage>
</organism>
<dbReference type="STRING" id="356660.SAMN05444336_10229"/>
<evidence type="ECO:0000313" key="2">
    <source>
        <dbReference type="Proteomes" id="UP000199118"/>
    </source>
</evidence>
<sequence length="120" mass="12476">MTDFLSHMEYRLQDGVSDDALAAASAPIDDWAGAKPGFRYRCVARRADGTVVDLMYWADRPSQESADADFIASGCGAALLPLMVEDSFRAEGMRLVSARPGGAVSAADADADAASASAAA</sequence>
<dbReference type="OrthoDB" id="1453400at2"/>
<keyword evidence="2" id="KW-1185">Reference proteome</keyword>